<evidence type="ECO:0000313" key="1">
    <source>
        <dbReference type="EMBL" id="KWT67501.1"/>
    </source>
</evidence>
<comment type="caution">
    <text evidence="1">The sequence shown here is derived from an EMBL/GenBank/DDBJ whole genome shotgun (WGS) entry which is preliminary data.</text>
</comment>
<organism evidence="1 2">
    <name type="scientific">Hyphomicrobium sulfonivorans</name>
    <dbReference type="NCBI Taxonomy" id="121290"/>
    <lineage>
        <taxon>Bacteria</taxon>
        <taxon>Pseudomonadati</taxon>
        <taxon>Pseudomonadota</taxon>
        <taxon>Alphaproteobacteria</taxon>
        <taxon>Hyphomicrobiales</taxon>
        <taxon>Hyphomicrobiaceae</taxon>
        <taxon>Hyphomicrobium</taxon>
    </lineage>
</organism>
<proteinExistence type="predicted"/>
<sequence length="1167" mass="125705">MDLRDLLSDLEGDKQAAIVMGRLKQERVSARDGCNWSRFGYNVSKRSTDFYKDAPSRLFAVDVDDLECDDVEDVAAAIENCLHKHAPELHDCGHIWQHTGSSGLPGKGVRVRLWFLLEEPRTLAAMRSFVQSVNQRAGSEVFDLKIYSPEHLIFTSAPQLLNADGKPYRRPVPTGVWHVAGDVVPADAFPELAPNAPAPASSTALRAESLKLTKTDAAAALRDIGPGNFNTPIHAWISHVAWTAPAHALESVFASAVNMIRKKIQETSEPAGLEQRLREHGCERKLRKKWEAALERKRETLPPRMASAAVVETVLPSLGNLRINTAGAGTLEELPPEERRALQRAADAEDVPAGPQPVAAVRSQMHADFAAIVDRVLIDGERGHWLFTQPPGTGKSALLKRLSQPGFLSRNLVRISVPTHALAAELVAMLRAAALGQPGRAHYHGDLDASIRHHKGRTQPGMCLDDVSRPKAERAESLGLSIRGNVCLKCASRDACRWFAQDADNAPGVIVEPHAATVGAGPRRSDLTVVDESIAGAILASNATPVAALGFGGRLRFGKMQALDVDSTAKLRGFRELLIAALDAVVLACDKPSEIPLDGWSADALSEAIGLEERFQRSLALEIFKKEGAGRECGQMRNDLAASRHAAALYGLIATSVEHQRQRAFGVAVFAGGKQRMVKYAVRKVGAGLYGAASVTFDGTADADVWRALVAPDGAAFEGEVFRADVLVPDGVSVTQHIDKTGARSAFLPDLRVTEAETAAEQSLGALGASWARAALGDEVCDQQAAQAAAVVATAADERRAKKRRSDSHFDLISRFATFQAVDTLSTQPERAPEIDGRKVAVLLVAQNAVADIIRPLVPGSVAVENFGALRGLNRYEHVPVVAVVGRPRPANIDLELMTEALHAASPAAREIERYDVAPKEGRPWLEQHPDDRVAALQSQITAAGVQQAVARARIYNRSLANPVAMHVFGQEDTGLPSDRVAIRCWSDAERTPVEIAAARGCVFSDMRLNQRAYPGVFPKGAKDGRGQVDREGKRKFDELLANLARSALGREIGPYPYKESREESPGSLLALRTVFASKTAKAIGDALDYSGGTLSKPRHKLVRLRIPGTGSGGRGSYASYAIVGANWTASDVAQLVGAPVEHWSEQTVDQLRALADRFALGAFDGR</sequence>
<reference evidence="1 2" key="1">
    <citation type="submission" date="2015-10" db="EMBL/GenBank/DDBJ databases">
        <title>Transcriptomic analysis of a linuron degrading triple-species bacterial consortium.</title>
        <authorList>
            <person name="Albers P."/>
        </authorList>
    </citation>
    <scope>NUCLEOTIDE SEQUENCE [LARGE SCALE GENOMIC DNA]</scope>
    <source>
        <strain evidence="1 2">WDL6</strain>
    </source>
</reference>
<evidence type="ECO:0000313" key="2">
    <source>
        <dbReference type="Proteomes" id="UP000059074"/>
    </source>
</evidence>
<dbReference type="Proteomes" id="UP000059074">
    <property type="component" value="Unassembled WGS sequence"/>
</dbReference>
<dbReference type="EMBL" id="LMTR01000063">
    <property type="protein sequence ID" value="KWT67501.1"/>
    <property type="molecule type" value="Genomic_DNA"/>
</dbReference>
<accession>A0A109BEY2</accession>
<dbReference type="AlphaFoldDB" id="A0A109BEY2"/>
<name>A0A109BEY2_HYPSL</name>
<protein>
    <submittedName>
        <fullName evidence="1">Uncharacterized protein</fullName>
    </submittedName>
</protein>
<gene>
    <name evidence="1" type="ORF">APY04_1860</name>
</gene>
<keyword evidence="2" id="KW-1185">Reference proteome</keyword>
<dbReference type="PATRIC" id="fig|121290.4.peg.1247"/>